<evidence type="ECO:0000313" key="6">
    <source>
        <dbReference type="Proteomes" id="UP000193900"/>
    </source>
</evidence>
<protein>
    <submittedName>
        <fullName evidence="5">Glycosyl transferases group 1</fullName>
    </submittedName>
</protein>
<evidence type="ECO:0000313" key="5">
    <source>
        <dbReference type="EMBL" id="SLN69226.1"/>
    </source>
</evidence>
<accession>A0A1Y5TPZ8</accession>
<keyword evidence="2" id="KW-0328">Glycosyltransferase</keyword>
<organism evidence="5 6">
    <name type="scientific">Roseisalinus antarcticus</name>
    <dbReference type="NCBI Taxonomy" id="254357"/>
    <lineage>
        <taxon>Bacteria</taxon>
        <taxon>Pseudomonadati</taxon>
        <taxon>Pseudomonadota</taxon>
        <taxon>Alphaproteobacteria</taxon>
        <taxon>Rhodobacterales</taxon>
        <taxon>Roseobacteraceae</taxon>
        <taxon>Roseisalinus</taxon>
    </lineage>
</organism>
<dbReference type="RefSeq" id="WP_085880152.1">
    <property type="nucleotide sequence ID" value="NZ_FWFZ01000021.1"/>
</dbReference>
<feature type="domain" description="Glycosyl transferase family 1" evidence="4">
    <location>
        <begin position="210"/>
        <end position="325"/>
    </location>
</feature>
<evidence type="ECO:0000256" key="2">
    <source>
        <dbReference type="ARBA" id="ARBA00022676"/>
    </source>
</evidence>
<dbReference type="EMBL" id="FWFZ01000021">
    <property type="protein sequence ID" value="SLN69226.1"/>
    <property type="molecule type" value="Genomic_DNA"/>
</dbReference>
<dbReference type="Proteomes" id="UP000193900">
    <property type="component" value="Unassembled WGS sequence"/>
</dbReference>
<dbReference type="PANTHER" id="PTHR12526:SF640">
    <property type="entry name" value="COLANIC ACID BIOSYNTHESIS GLYCOSYLTRANSFERASE WCAL-RELATED"/>
    <property type="match status" value="1"/>
</dbReference>
<dbReference type="CDD" id="cd03801">
    <property type="entry name" value="GT4_PimA-like"/>
    <property type="match status" value="1"/>
</dbReference>
<dbReference type="AlphaFoldDB" id="A0A1Y5TPZ8"/>
<dbReference type="Pfam" id="PF00534">
    <property type="entry name" value="Glycos_transf_1"/>
    <property type="match status" value="1"/>
</dbReference>
<reference evidence="5 6" key="1">
    <citation type="submission" date="2017-03" db="EMBL/GenBank/DDBJ databases">
        <authorList>
            <person name="Afonso C.L."/>
            <person name="Miller P.J."/>
            <person name="Scott M.A."/>
            <person name="Spackman E."/>
            <person name="Goraichik I."/>
            <person name="Dimitrov K.M."/>
            <person name="Suarez D.L."/>
            <person name="Swayne D.E."/>
        </authorList>
    </citation>
    <scope>NUCLEOTIDE SEQUENCE [LARGE SCALE GENOMIC DNA]</scope>
    <source>
        <strain evidence="5 6">CECT 7023</strain>
    </source>
</reference>
<gene>
    <name evidence="5" type="ORF">ROA7023_03368</name>
</gene>
<dbReference type="SUPFAM" id="SSF53756">
    <property type="entry name" value="UDP-Glycosyltransferase/glycogen phosphorylase"/>
    <property type="match status" value="1"/>
</dbReference>
<sequence>MTAAAARGPGDRPMRVLLAHAYLAANGGAETVARAFETALRARGVAVGVVDVAGHVTPEGKHSPLPLAGLVPRRMGLVNWAVTCRHVPALARDYDAVLYMFGEGPRLDRPTLVFRHAPVVFAQSRPLVEALAGQSGAPFAIRKLYGRLGAAIARLGRPDPDAFTVANSRWTAGHVETGTGITVDRILYPAIDLDPATAAPMTGEGASARTPDRLVMLGRIVPNKRIHEVIALVAGLQAKRPGLRLDVIGRASRKYARDLIARHAGDAVVRFHPDADDAARGAILAATPVGVHAYRAEHFGIAVAEMIHAGVLPLVYDNGGVCELVPFPDQRFDDDASLWARIEAWLSADGAVRARRIESLRQAPAYLAACEFADRLEGILGEFLAYCDRWHAAGPAAAKRALSAVPAAPTAPAVLPASAPAPAPAHKE</sequence>
<dbReference type="Gene3D" id="3.40.50.2000">
    <property type="entry name" value="Glycogen Phosphorylase B"/>
    <property type="match status" value="1"/>
</dbReference>
<evidence type="ECO:0000256" key="3">
    <source>
        <dbReference type="ARBA" id="ARBA00022679"/>
    </source>
</evidence>
<keyword evidence="3 5" id="KW-0808">Transferase</keyword>
<dbReference type="OrthoDB" id="7861432at2"/>
<evidence type="ECO:0000256" key="1">
    <source>
        <dbReference type="ARBA" id="ARBA00009481"/>
    </source>
</evidence>
<dbReference type="PANTHER" id="PTHR12526">
    <property type="entry name" value="GLYCOSYLTRANSFERASE"/>
    <property type="match status" value="1"/>
</dbReference>
<evidence type="ECO:0000259" key="4">
    <source>
        <dbReference type="Pfam" id="PF00534"/>
    </source>
</evidence>
<dbReference type="InterPro" id="IPR001296">
    <property type="entry name" value="Glyco_trans_1"/>
</dbReference>
<keyword evidence="6" id="KW-1185">Reference proteome</keyword>
<comment type="similarity">
    <text evidence="1">Belongs to the glycosyltransferase group 1 family. Glycosyltransferase 4 subfamily.</text>
</comment>
<proteinExistence type="inferred from homology"/>
<dbReference type="GO" id="GO:0016757">
    <property type="term" value="F:glycosyltransferase activity"/>
    <property type="evidence" value="ECO:0007669"/>
    <property type="project" value="UniProtKB-KW"/>
</dbReference>
<name>A0A1Y5TPZ8_9RHOB</name>